<dbReference type="EMBL" id="AFYH01256105">
    <property type="status" value="NOT_ANNOTATED_CDS"/>
    <property type="molecule type" value="Genomic_DNA"/>
</dbReference>
<dbReference type="OrthoDB" id="186626at2759"/>
<dbReference type="STRING" id="7897.ENSLACP00000001738"/>
<evidence type="ECO:0000256" key="4">
    <source>
        <dbReference type="ARBA" id="ARBA00022691"/>
    </source>
</evidence>
<proteinExistence type="inferred from homology"/>
<evidence type="ECO:0000256" key="10">
    <source>
        <dbReference type="PIRNR" id="PIRNR037177"/>
    </source>
</evidence>
<keyword evidence="14" id="KW-1133">Transmembrane helix</keyword>
<evidence type="ECO:0000256" key="7">
    <source>
        <dbReference type="ARBA" id="ARBA00022867"/>
    </source>
</evidence>
<dbReference type="GeneTree" id="ENSGT00940000155317"/>
<reference evidence="15" key="3">
    <citation type="submission" date="2025-09" db="UniProtKB">
        <authorList>
            <consortium name="Ensembl"/>
        </authorList>
    </citation>
    <scope>IDENTIFICATION</scope>
</reference>
<comment type="similarity">
    <text evidence="9 10">Belongs to the class I-like SAM-binding methyltransferase superfamily. Cation-dependent O-methyltransferase family.</text>
</comment>
<organism evidence="15 16">
    <name type="scientific">Latimeria chalumnae</name>
    <name type="common">Coelacanth</name>
    <dbReference type="NCBI Taxonomy" id="7897"/>
    <lineage>
        <taxon>Eukaryota</taxon>
        <taxon>Metazoa</taxon>
        <taxon>Chordata</taxon>
        <taxon>Craniata</taxon>
        <taxon>Vertebrata</taxon>
        <taxon>Euteleostomi</taxon>
        <taxon>Coelacanthiformes</taxon>
        <taxon>Coelacanthidae</taxon>
        <taxon>Latimeria</taxon>
    </lineage>
</organism>
<dbReference type="RefSeq" id="XP_006013445.1">
    <property type="nucleotide sequence ID" value="XM_006013383.2"/>
</dbReference>
<name>H2ZWG7_LATCH</name>
<dbReference type="EMBL" id="AFYH01256099">
    <property type="status" value="NOT_ANNOTATED_CDS"/>
    <property type="molecule type" value="Genomic_DNA"/>
</dbReference>
<dbReference type="AlphaFoldDB" id="H2ZWG7"/>
<gene>
    <name evidence="15" type="primary">COMTA</name>
</gene>
<feature type="binding site" evidence="11">
    <location>
        <position position="90"/>
    </location>
    <ligand>
        <name>S-adenosyl-L-methionine</name>
        <dbReference type="ChEBI" id="CHEBI:59789"/>
    </ligand>
</feature>
<evidence type="ECO:0000256" key="9">
    <source>
        <dbReference type="ARBA" id="ARBA00023453"/>
    </source>
</evidence>
<dbReference type="CTD" id="561372"/>
<evidence type="ECO:0000256" key="5">
    <source>
        <dbReference type="ARBA" id="ARBA00022723"/>
    </source>
</evidence>
<reference evidence="16" key="1">
    <citation type="submission" date="2011-08" db="EMBL/GenBank/DDBJ databases">
        <title>The draft genome of Latimeria chalumnae.</title>
        <authorList>
            <person name="Di Palma F."/>
            <person name="Alfoldi J."/>
            <person name="Johnson J."/>
            <person name="Berlin A."/>
            <person name="Gnerre S."/>
            <person name="Jaffe D."/>
            <person name="MacCallum I."/>
            <person name="Young S."/>
            <person name="Walker B.J."/>
            <person name="Lander E."/>
            <person name="Lindblad-Toh K."/>
        </authorList>
    </citation>
    <scope>NUCLEOTIDE SEQUENCE [LARGE SCALE GENOMIC DNA]</scope>
    <source>
        <strain evidence="16">Wild caught</strain>
    </source>
</reference>
<feature type="binding site" evidence="11">
    <location>
        <position position="138"/>
    </location>
    <ligand>
        <name>S-adenosyl-L-methionine</name>
        <dbReference type="ChEBI" id="CHEBI:59789"/>
    </ligand>
</feature>
<dbReference type="InterPro" id="IPR029063">
    <property type="entry name" value="SAM-dependent_MTases_sf"/>
</dbReference>
<comment type="cofactor">
    <cofactor evidence="10 13">
        <name>Mg(2+)</name>
        <dbReference type="ChEBI" id="CHEBI:18420"/>
    </cofactor>
    <text evidence="10 13">Binds 1 Mg(2+) ion per subunit.</text>
</comment>
<dbReference type="CDD" id="cd02440">
    <property type="entry name" value="AdoMet_MTases"/>
    <property type="match status" value="1"/>
</dbReference>
<dbReference type="GO" id="GO:0042417">
    <property type="term" value="P:dopamine metabolic process"/>
    <property type="evidence" value="ECO:0007669"/>
    <property type="project" value="UniProtKB-UniRule"/>
</dbReference>
<keyword evidence="16" id="KW-1185">Reference proteome</keyword>
<keyword evidence="14" id="KW-0812">Transmembrane</keyword>
<keyword evidence="4 10" id="KW-0949">S-adenosyl-L-methionine</keyword>
<dbReference type="PIRSF" id="PIRSF037177">
    <property type="entry name" value="Catechol_O-mtfrase_euk"/>
    <property type="match status" value="1"/>
</dbReference>
<dbReference type="EMBL" id="AFYH01256104">
    <property type="status" value="NOT_ANNOTATED_CDS"/>
    <property type="molecule type" value="Genomic_DNA"/>
</dbReference>
<feature type="binding site" evidence="12">
    <location>
        <position position="218"/>
    </location>
    <ligand>
        <name>substrate</name>
    </ligand>
</feature>
<evidence type="ECO:0000256" key="1">
    <source>
        <dbReference type="ARBA" id="ARBA00012880"/>
    </source>
</evidence>
<keyword evidence="14" id="KW-0472">Membrane</keyword>
<dbReference type="Pfam" id="PF01596">
    <property type="entry name" value="Methyltransf_3"/>
    <property type="match status" value="1"/>
</dbReference>
<dbReference type="PROSITE" id="PS51682">
    <property type="entry name" value="SAM_OMT_I"/>
    <property type="match status" value="1"/>
</dbReference>
<dbReference type="GeneID" id="102363644"/>
<dbReference type="OMA" id="SWMPILG"/>
<protein>
    <recommendedName>
        <fullName evidence="1 10">Catechol O-methyltransferase</fullName>
        <ecNumber evidence="1 10">2.1.1.6</ecNumber>
    </recommendedName>
</protein>
<dbReference type="InterPro" id="IPR002935">
    <property type="entry name" value="SAM_O-MeTrfase"/>
</dbReference>
<evidence type="ECO:0000313" key="15">
    <source>
        <dbReference type="Ensembl" id="ENSLACP00000001738.2"/>
    </source>
</evidence>
<dbReference type="Bgee" id="ENSLACG00000001552">
    <property type="expression patterns" value="Expressed in pelvic fin and 5 other cell types or tissues"/>
</dbReference>
<keyword evidence="7 10" id="KW-0531">Neurotransmitter degradation</keyword>
<dbReference type="GO" id="GO:0000287">
    <property type="term" value="F:magnesium ion binding"/>
    <property type="evidence" value="ECO:0007669"/>
    <property type="project" value="UniProtKB-UniRule"/>
</dbReference>
<dbReference type="InterPro" id="IPR017128">
    <property type="entry name" value="Catechol_O-MeTrfase_euk"/>
</dbReference>
<feature type="binding site" evidence="13">
    <location>
        <position position="218"/>
    </location>
    <ligand>
        <name>Mg(2+)</name>
        <dbReference type="ChEBI" id="CHEBI:18420"/>
    </ligand>
</feature>
<dbReference type="EMBL" id="AFYH01256100">
    <property type="status" value="NOT_ANNOTATED_CDS"/>
    <property type="molecule type" value="Genomic_DNA"/>
</dbReference>
<dbReference type="EMBL" id="AFYH01256101">
    <property type="status" value="NOT_ANNOTATED_CDS"/>
    <property type="molecule type" value="Genomic_DNA"/>
</dbReference>
<keyword evidence="8 10" id="KW-0128">Catecholamine metabolism</keyword>
<dbReference type="KEGG" id="lcm:102363644"/>
<feature type="binding site" evidence="11">
    <location>
        <position position="120"/>
    </location>
    <ligand>
        <name>S-adenosyl-L-methionine</name>
        <dbReference type="ChEBI" id="CHEBI:59789"/>
    </ligand>
</feature>
<dbReference type="EMBL" id="AFYH01256102">
    <property type="status" value="NOT_ANNOTATED_CDS"/>
    <property type="molecule type" value="Genomic_DNA"/>
</dbReference>
<dbReference type="EMBL" id="AFYH01256106">
    <property type="status" value="NOT_ANNOTATED_CDS"/>
    <property type="molecule type" value="Genomic_DNA"/>
</dbReference>
<dbReference type="Proteomes" id="UP000008672">
    <property type="component" value="Unassembled WGS sequence"/>
</dbReference>
<dbReference type="PANTHER" id="PTHR43836:SF10">
    <property type="entry name" value="CATECHOL O-METHYLTRANSFERASE B"/>
    <property type="match status" value="1"/>
</dbReference>
<feature type="binding site" evidence="12">
    <location>
        <position position="247"/>
    </location>
    <ligand>
        <name>substrate</name>
    </ligand>
</feature>
<evidence type="ECO:0000256" key="3">
    <source>
        <dbReference type="ARBA" id="ARBA00022679"/>
    </source>
</evidence>
<dbReference type="FunFam" id="3.40.50.150:FF:000054">
    <property type="entry name" value="Catechol O-methyltransferase"/>
    <property type="match status" value="1"/>
</dbReference>
<evidence type="ECO:0000256" key="6">
    <source>
        <dbReference type="ARBA" id="ARBA00022842"/>
    </source>
</evidence>
<keyword evidence="3 10" id="KW-0808">Transferase</keyword>
<dbReference type="EMBL" id="AFYH01256107">
    <property type="status" value="NOT_ANNOTATED_CDS"/>
    <property type="molecule type" value="Genomic_DNA"/>
</dbReference>
<evidence type="ECO:0000313" key="16">
    <source>
        <dbReference type="Proteomes" id="UP000008672"/>
    </source>
</evidence>
<evidence type="ECO:0000256" key="13">
    <source>
        <dbReference type="PIRSR" id="PIRSR037177-3"/>
    </source>
</evidence>
<dbReference type="SUPFAM" id="SSF53335">
    <property type="entry name" value="S-adenosyl-L-methionine-dependent methyltransferases"/>
    <property type="match status" value="1"/>
</dbReference>
<feature type="binding site" evidence="13">
    <location>
        <position position="189"/>
    </location>
    <ligand>
        <name>Mg(2+)</name>
        <dbReference type="ChEBI" id="CHEBI:18420"/>
    </ligand>
</feature>
<dbReference type="EC" id="2.1.1.6" evidence="1 10"/>
<feature type="binding site" evidence="13">
    <location>
        <position position="217"/>
    </location>
    <ligand>
        <name>Mg(2+)</name>
        <dbReference type="ChEBI" id="CHEBI:18420"/>
    </ligand>
</feature>
<evidence type="ECO:0000256" key="2">
    <source>
        <dbReference type="ARBA" id="ARBA00022603"/>
    </source>
</evidence>
<dbReference type="GO" id="GO:0032259">
    <property type="term" value="P:methylation"/>
    <property type="evidence" value="ECO:0007669"/>
    <property type="project" value="UniProtKB-UniRule"/>
</dbReference>
<evidence type="ECO:0000256" key="11">
    <source>
        <dbReference type="PIRSR" id="PIRSR037177-1"/>
    </source>
</evidence>
<dbReference type="eggNOG" id="KOG1663">
    <property type="taxonomic scope" value="Eukaryota"/>
</dbReference>
<evidence type="ECO:0000256" key="8">
    <source>
        <dbReference type="ARBA" id="ARBA00022939"/>
    </source>
</evidence>
<dbReference type="GO" id="GO:0032502">
    <property type="term" value="P:developmental process"/>
    <property type="evidence" value="ECO:0007669"/>
    <property type="project" value="UniProtKB-UniRule"/>
</dbReference>
<dbReference type="GO" id="GO:0016206">
    <property type="term" value="F:catechol O-methyltransferase activity"/>
    <property type="evidence" value="ECO:0007669"/>
    <property type="project" value="UniProtKB-UniRule"/>
</dbReference>
<sequence>MSLWLYLPCAAAAVYFTVTFLIPFLARRNATLTILWHDWIDEKLRNWLTGSSRPERILKYMQKAAVRGNAESVVNAIDEFCNKQEWAMNVGDEKGLILDRVVSEAGPHTVLELGTYCGYSTVRIARLLKPGARVYSVEFNPSYAKVANQIIDFAGVGDRVEVLEGSSADLIPELKKKFDIDTFDLVFIDHWKEYYLPDTKLLEAFGLLRKGTVLLADNVVFPGAPEYLAYIRNSPRYRSEYYQSYLEYTRVEDGLEKSVFLG</sequence>
<feature type="binding site" evidence="11">
    <location>
        <position position="189"/>
    </location>
    <ligand>
        <name>S-adenosyl-L-methionine</name>
        <dbReference type="ChEBI" id="CHEBI:59789"/>
    </ligand>
</feature>
<dbReference type="PANTHER" id="PTHR43836">
    <property type="entry name" value="CATECHOL O-METHYLTRANSFERASE 1-RELATED"/>
    <property type="match status" value="1"/>
</dbReference>
<dbReference type="Gene3D" id="3.40.50.150">
    <property type="entry name" value="Vaccinia Virus protein VP39"/>
    <property type="match status" value="1"/>
</dbReference>
<keyword evidence="2 10" id="KW-0489">Methyltransferase</keyword>
<dbReference type="GO" id="GO:0042424">
    <property type="term" value="P:catecholamine catabolic process"/>
    <property type="evidence" value="ECO:0007669"/>
    <property type="project" value="UniProtKB-UniRule"/>
</dbReference>
<comment type="function">
    <text evidence="10">Catalyzes the O-methylation, and thereby the inactivation, of catecholamine neurotransmitters and catechol hormones.</text>
</comment>
<accession>H2ZWG7</accession>
<dbReference type="InParanoid" id="H2ZWG7"/>
<keyword evidence="5 10" id="KW-0479">Metal-binding</keyword>
<dbReference type="RefSeq" id="XP_006013444.1">
    <property type="nucleotide sequence ID" value="XM_006013382.3"/>
</dbReference>
<dbReference type="HOGENOM" id="CLU_050461_5_0_1"/>
<reference evidence="15" key="2">
    <citation type="submission" date="2025-08" db="UniProtKB">
        <authorList>
            <consortium name="Ensembl"/>
        </authorList>
    </citation>
    <scope>IDENTIFICATION</scope>
</reference>
<keyword evidence="6 10" id="KW-0460">Magnesium</keyword>
<comment type="catalytic activity">
    <reaction evidence="10">
        <text>a catechol + S-adenosyl-L-methionine = a guaiacol + S-adenosyl-L-homocysteine + H(+)</text>
        <dbReference type="Rhea" id="RHEA:17877"/>
        <dbReference type="ChEBI" id="CHEBI:15378"/>
        <dbReference type="ChEBI" id="CHEBI:33566"/>
        <dbReference type="ChEBI" id="CHEBI:57856"/>
        <dbReference type="ChEBI" id="CHEBI:59789"/>
        <dbReference type="ChEBI" id="CHEBI:134251"/>
        <dbReference type="EC" id="2.1.1.6"/>
    </reaction>
</comment>
<evidence type="ECO:0000256" key="14">
    <source>
        <dbReference type="SAM" id="Phobius"/>
    </source>
</evidence>
<dbReference type="EMBL" id="AFYH01256103">
    <property type="status" value="NOT_ANNOTATED_CDS"/>
    <property type="molecule type" value="Genomic_DNA"/>
</dbReference>
<feature type="binding site" evidence="12">
    <location>
        <position position="192"/>
    </location>
    <ligand>
        <name>substrate</name>
    </ligand>
</feature>
<evidence type="ECO:0000256" key="12">
    <source>
        <dbReference type="PIRSR" id="PIRSR037177-2"/>
    </source>
</evidence>
<feature type="transmembrane region" description="Helical" evidence="14">
    <location>
        <begin position="6"/>
        <end position="26"/>
    </location>
</feature>
<dbReference type="EMBL" id="AFYH01256098">
    <property type="status" value="NOT_ANNOTATED_CDS"/>
    <property type="molecule type" value="Genomic_DNA"/>
</dbReference>
<dbReference type="Ensembl" id="ENSLACT00000001751.2">
    <property type="protein sequence ID" value="ENSLACP00000001738.2"/>
    <property type="gene ID" value="ENSLACG00000001552.2"/>
</dbReference>